<dbReference type="Proteomes" id="UP000606870">
    <property type="component" value="Unassembled WGS sequence"/>
</dbReference>
<sequence length="142" mass="16309">MAGFFEKHGEALVVAIIAACAFGYYQHFVVPKQIEEAVNASQRNADAVLTNALQQQQGQISILNQKLKDYENGQPPQVVYYDEDPDVEFLREENEDLKSKIRDLEDENSDLQSENDSLEADQDWDDSYDEEKNYRSGGRARW</sequence>
<name>A0ABR6VLA5_9FIRM</name>
<keyword evidence="3" id="KW-1185">Reference proteome</keyword>
<organism evidence="2 3">
    <name type="scientific">Megasphaera hominis</name>
    <dbReference type="NCBI Taxonomy" id="159836"/>
    <lineage>
        <taxon>Bacteria</taxon>
        <taxon>Bacillati</taxon>
        <taxon>Bacillota</taxon>
        <taxon>Negativicutes</taxon>
        <taxon>Veillonellales</taxon>
        <taxon>Veillonellaceae</taxon>
        <taxon>Megasphaera</taxon>
    </lineage>
</organism>
<protein>
    <submittedName>
        <fullName evidence="2">Uncharacterized protein</fullName>
    </submittedName>
</protein>
<evidence type="ECO:0000256" key="1">
    <source>
        <dbReference type="SAM" id="MobiDB-lite"/>
    </source>
</evidence>
<feature type="compositionally biased region" description="Acidic residues" evidence="1">
    <location>
        <begin position="116"/>
        <end position="129"/>
    </location>
</feature>
<evidence type="ECO:0000313" key="3">
    <source>
        <dbReference type="Proteomes" id="UP000606870"/>
    </source>
</evidence>
<comment type="caution">
    <text evidence="2">The sequence shown here is derived from an EMBL/GenBank/DDBJ whole genome shotgun (WGS) entry which is preliminary data.</text>
</comment>
<dbReference type="RefSeq" id="WP_186503984.1">
    <property type="nucleotide sequence ID" value="NZ_JACOGK010000030.1"/>
</dbReference>
<dbReference type="EMBL" id="JACOGK010000030">
    <property type="protein sequence ID" value="MBC3537532.1"/>
    <property type="molecule type" value="Genomic_DNA"/>
</dbReference>
<proteinExistence type="predicted"/>
<reference evidence="2 3" key="1">
    <citation type="submission" date="2020-08" db="EMBL/GenBank/DDBJ databases">
        <authorList>
            <person name="Liu C."/>
            <person name="Sun Q."/>
        </authorList>
    </citation>
    <scope>NUCLEOTIDE SEQUENCE [LARGE SCALE GENOMIC DNA]</scope>
    <source>
        <strain evidence="2 3">NSJ-59</strain>
    </source>
</reference>
<evidence type="ECO:0000313" key="2">
    <source>
        <dbReference type="EMBL" id="MBC3537532.1"/>
    </source>
</evidence>
<accession>A0ABR6VLA5</accession>
<feature type="region of interest" description="Disordered" evidence="1">
    <location>
        <begin position="98"/>
        <end position="142"/>
    </location>
</feature>
<gene>
    <name evidence="2" type="ORF">H8J70_09735</name>
</gene>